<evidence type="ECO:0000256" key="2">
    <source>
        <dbReference type="ARBA" id="ARBA00022574"/>
    </source>
</evidence>
<reference evidence="13" key="1">
    <citation type="submission" date="2021-11" db="EMBL/GenBank/DDBJ databases">
        <authorList>
            <person name="Schell T."/>
        </authorList>
    </citation>
    <scope>NUCLEOTIDE SEQUENCE</scope>
    <source>
        <strain evidence="13">M5</strain>
    </source>
</reference>
<dbReference type="PROSITE" id="PS50082">
    <property type="entry name" value="WD_REPEATS_2"/>
    <property type="match status" value="5"/>
</dbReference>
<keyword evidence="4" id="KW-0747">Spliceosome</keyword>
<feature type="repeat" description="WD" evidence="11">
    <location>
        <begin position="275"/>
        <end position="309"/>
    </location>
</feature>
<gene>
    <name evidence="13" type="ORF">DGAL_LOCUS5632</name>
</gene>
<dbReference type="GO" id="GO:0071013">
    <property type="term" value="C:catalytic step 2 spliceosome"/>
    <property type="evidence" value="ECO:0007669"/>
    <property type="project" value="InterPro"/>
</dbReference>
<dbReference type="Pfam" id="PF00400">
    <property type="entry name" value="WD40"/>
    <property type="match status" value="5"/>
</dbReference>
<feature type="repeat" description="WD" evidence="11">
    <location>
        <begin position="505"/>
        <end position="536"/>
    </location>
</feature>
<evidence type="ECO:0000256" key="12">
    <source>
        <dbReference type="SAM" id="MobiDB-lite"/>
    </source>
</evidence>
<dbReference type="Proteomes" id="UP000789390">
    <property type="component" value="Unassembled WGS sequence"/>
</dbReference>
<dbReference type="EMBL" id="CAKKLH010000101">
    <property type="protein sequence ID" value="CAH0103098.1"/>
    <property type="molecule type" value="Genomic_DNA"/>
</dbReference>
<dbReference type="PROSITE" id="PS50294">
    <property type="entry name" value="WD_REPEATS_REGION"/>
    <property type="match status" value="4"/>
</dbReference>
<dbReference type="OrthoDB" id="10257301at2759"/>
<dbReference type="InterPro" id="IPR032847">
    <property type="entry name" value="PRPF17"/>
</dbReference>
<sequence length="570" mass="64680">MASVAALRDYGSSDDDSGSGEDSHLNPINTSELVNQKLVVSLVAAPDEELDPLRHVDPTSKELLYNPKAEELYAPTLGPDCPFKTGQQRAHRNTVAGFVEPAHLSEFQFEAQRKTFTSFGYALDPTVGLAQNEGNSYVGNIESAESSSGRTVFENPNRPDPSRAATKRKIEKNDDSADLEGYRGPWAPYENENRSAKPSEADKEELDAYLAKMKKRGKPRYEEKAIEEKTTLHIDDPVDYQGRNFLHAPHDIGVNLRSDTPPNKCFIPKKQIHAWTGHNKGVAQIRWFPHTAHLLLSCSMDGRVKIWEVYKDRRCVRTYFGHRQAVRDISFNNSGDKFLSAAYDRYIKLWDTETGQVISRFTNKKVPYCVKFNPEEDKQHLFVAGMADKKIVCWDTRTGEAVQEYDRHLGAVNTITFVDENRRFVSTSDDKSLRVWEWDIPVDMKYIADPTMHSMPAVTLAPNLKWLGCQSMDNKIVIYSALNRFKLNRKKTFKGHMVAGYACGLDFSPEMSYVISGDADGKVFVWDWKTTRVLARWKAHQAVCSSVLWHPHETSKIASAGWDGLIKFWD</sequence>
<dbReference type="GO" id="GO:0003729">
    <property type="term" value="F:mRNA binding"/>
    <property type="evidence" value="ECO:0007669"/>
    <property type="project" value="TreeGrafter"/>
</dbReference>
<dbReference type="PANTHER" id="PTHR43979">
    <property type="entry name" value="PRE-MRNA-PROCESSING FACTOR 17"/>
    <property type="match status" value="1"/>
</dbReference>
<dbReference type="PANTHER" id="PTHR43979:SF1">
    <property type="entry name" value="PRE-MRNA-PROCESSING FACTOR 17"/>
    <property type="match status" value="1"/>
</dbReference>
<proteinExistence type="predicted"/>
<evidence type="ECO:0000256" key="6">
    <source>
        <dbReference type="ARBA" id="ARBA00023187"/>
    </source>
</evidence>
<dbReference type="SUPFAM" id="SSF50978">
    <property type="entry name" value="WD40 repeat-like"/>
    <property type="match status" value="1"/>
</dbReference>
<dbReference type="Gene3D" id="2.130.10.10">
    <property type="entry name" value="YVTN repeat-like/Quinoprotein amine dehydrogenase"/>
    <property type="match status" value="1"/>
</dbReference>
<feature type="region of interest" description="Disordered" evidence="12">
    <location>
        <begin position="1"/>
        <end position="30"/>
    </location>
</feature>
<dbReference type="AlphaFoldDB" id="A0A8J2RMY3"/>
<evidence type="ECO:0000256" key="4">
    <source>
        <dbReference type="ARBA" id="ARBA00022728"/>
    </source>
</evidence>
<feature type="repeat" description="WD" evidence="11">
    <location>
        <begin position="405"/>
        <end position="437"/>
    </location>
</feature>
<organism evidence="13 14">
    <name type="scientific">Daphnia galeata</name>
    <dbReference type="NCBI Taxonomy" id="27404"/>
    <lineage>
        <taxon>Eukaryota</taxon>
        <taxon>Metazoa</taxon>
        <taxon>Ecdysozoa</taxon>
        <taxon>Arthropoda</taxon>
        <taxon>Crustacea</taxon>
        <taxon>Branchiopoda</taxon>
        <taxon>Diplostraca</taxon>
        <taxon>Cladocera</taxon>
        <taxon>Anomopoda</taxon>
        <taxon>Daphniidae</taxon>
        <taxon>Daphnia</taxon>
    </lineage>
</organism>
<dbReference type="InterPro" id="IPR020472">
    <property type="entry name" value="WD40_PAC1"/>
</dbReference>
<dbReference type="PROSITE" id="PS00678">
    <property type="entry name" value="WD_REPEATS_1"/>
    <property type="match status" value="1"/>
</dbReference>
<feature type="repeat" description="WD" evidence="11">
    <location>
        <begin position="319"/>
        <end position="360"/>
    </location>
</feature>
<dbReference type="InterPro" id="IPR001680">
    <property type="entry name" value="WD40_rpt"/>
</dbReference>
<keyword evidence="14" id="KW-1185">Reference proteome</keyword>
<evidence type="ECO:0000256" key="1">
    <source>
        <dbReference type="ARBA" id="ARBA00004123"/>
    </source>
</evidence>
<accession>A0A8J2RMY3</accession>
<evidence type="ECO:0000256" key="3">
    <source>
        <dbReference type="ARBA" id="ARBA00022664"/>
    </source>
</evidence>
<dbReference type="InterPro" id="IPR015943">
    <property type="entry name" value="WD40/YVTN_repeat-like_dom_sf"/>
</dbReference>
<comment type="caution">
    <text evidence="13">The sequence shown here is derived from an EMBL/GenBank/DDBJ whole genome shotgun (WGS) entry which is preliminary data.</text>
</comment>
<feature type="region of interest" description="Disordered" evidence="12">
    <location>
        <begin position="140"/>
        <end position="202"/>
    </location>
</feature>
<evidence type="ECO:0000313" key="14">
    <source>
        <dbReference type="Proteomes" id="UP000789390"/>
    </source>
</evidence>
<dbReference type="InterPro" id="IPR019775">
    <property type="entry name" value="WD40_repeat_CS"/>
</dbReference>
<name>A0A8J2RMY3_9CRUS</name>
<comment type="subcellular location">
    <subcellularLocation>
        <location evidence="1">Nucleus</location>
    </subcellularLocation>
</comment>
<dbReference type="InterPro" id="IPR036322">
    <property type="entry name" value="WD40_repeat_dom_sf"/>
</dbReference>
<keyword evidence="6" id="KW-0508">mRNA splicing</keyword>
<dbReference type="FunFam" id="2.130.10.10:FF:000034">
    <property type="entry name" value="Pre-mRNA-processing factor 17, putative"/>
    <property type="match status" value="1"/>
</dbReference>
<evidence type="ECO:0000313" key="13">
    <source>
        <dbReference type="EMBL" id="CAH0103098.1"/>
    </source>
</evidence>
<evidence type="ECO:0000256" key="9">
    <source>
        <dbReference type="ARBA" id="ARBA00075265"/>
    </source>
</evidence>
<keyword evidence="5" id="KW-0677">Repeat</keyword>
<evidence type="ECO:0000256" key="8">
    <source>
        <dbReference type="ARBA" id="ARBA00068146"/>
    </source>
</evidence>
<dbReference type="CDD" id="cd00200">
    <property type="entry name" value="WD40"/>
    <property type="match status" value="1"/>
</dbReference>
<evidence type="ECO:0000256" key="11">
    <source>
        <dbReference type="PROSITE-ProRule" id="PRU00221"/>
    </source>
</evidence>
<feature type="repeat" description="WD" evidence="11">
    <location>
        <begin position="537"/>
        <end position="570"/>
    </location>
</feature>
<protein>
    <recommendedName>
        <fullName evidence="8">Pre-mRNA-processing factor 17</fullName>
    </recommendedName>
    <alternativeName>
        <fullName evidence="10">Cell division cycle 40 homolog</fullName>
    </alternativeName>
    <alternativeName>
        <fullName evidence="9">PRP17 homolog</fullName>
    </alternativeName>
</protein>
<keyword evidence="7" id="KW-0539">Nucleus</keyword>
<dbReference type="PRINTS" id="PR00320">
    <property type="entry name" value="GPROTEINBRPT"/>
</dbReference>
<evidence type="ECO:0000256" key="5">
    <source>
        <dbReference type="ARBA" id="ARBA00022737"/>
    </source>
</evidence>
<evidence type="ECO:0000256" key="10">
    <source>
        <dbReference type="ARBA" id="ARBA00076678"/>
    </source>
</evidence>
<keyword evidence="3" id="KW-0507">mRNA processing</keyword>
<dbReference type="SMART" id="SM00320">
    <property type="entry name" value="WD40"/>
    <property type="match status" value="6"/>
</dbReference>
<feature type="compositionally biased region" description="Polar residues" evidence="12">
    <location>
        <begin position="140"/>
        <end position="150"/>
    </location>
</feature>
<evidence type="ECO:0000256" key="7">
    <source>
        <dbReference type="ARBA" id="ARBA00023242"/>
    </source>
</evidence>
<dbReference type="GO" id="GO:0000398">
    <property type="term" value="P:mRNA splicing, via spliceosome"/>
    <property type="evidence" value="ECO:0007669"/>
    <property type="project" value="InterPro"/>
</dbReference>
<feature type="compositionally biased region" description="Basic and acidic residues" evidence="12">
    <location>
        <begin position="191"/>
        <end position="201"/>
    </location>
</feature>
<keyword evidence="2 11" id="KW-0853">WD repeat</keyword>